<comment type="caution">
    <text evidence="2">The sequence shown here is derived from an EMBL/GenBank/DDBJ whole genome shotgun (WGS) entry which is preliminary data.</text>
</comment>
<accession>A0ABS5CAN4</accession>
<evidence type="ECO:0000259" key="1">
    <source>
        <dbReference type="Pfam" id="PF02627"/>
    </source>
</evidence>
<name>A0ABS5CAN4_9BACL</name>
<dbReference type="InterPro" id="IPR003779">
    <property type="entry name" value="CMD-like"/>
</dbReference>
<dbReference type="Pfam" id="PF02627">
    <property type="entry name" value="CMD"/>
    <property type="match status" value="1"/>
</dbReference>
<dbReference type="PANTHER" id="PTHR34846">
    <property type="entry name" value="4-CARBOXYMUCONOLACTONE DECARBOXYLASE FAMILY PROTEIN (AFU_ORTHOLOGUE AFUA_6G11590)"/>
    <property type="match status" value="1"/>
</dbReference>
<dbReference type="InterPro" id="IPR004675">
    <property type="entry name" value="AhpD_core"/>
</dbReference>
<organism evidence="2 3">
    <name type="scientific">Paenibacillus lignilyticus</name>
    <dbReference type="NCBI Taxonomy" id="1172615"/>
    <lineage>
        <taxon>Bacteria</taxon>
        <taxon>Bacillati</taxon>
        <taxon>Bacillota</taxon>
        <taxon>Bacilli</taxon>
        <taxon>Bacillales</taxon>
        <taxon>Paenibacillaceae</taxon>
        <taxon>Paenibacillus</taxon>
    </lineage>
</organism>
<proteinExistence type="predicted"/>
<dbReference type="Proteomes" id="UP000673394">
    <property type="component" value="Unassembled WGS sequence"/>
</dbReference>
<feature type="domain" description="Carboxymuconolactone decarboxylase-like" evidence="1">
    <location>
        <begin position="12"/>
        <end position="93"/>
    </location>
</feature>
<dbReference type="PANTHER" id="PTHR34846:SF10">
    <property type="entry name" value="CYTOPLASMIC PROTEIN"/>
    <property type="match status" value="1"/>
</dbReference>
<gene>
    <name evidence="2" type="ORF">I8J30_10080</name>
</gene>
<dbReference type="RefSeq" id="WP_210657837.1">
    <property type="nucleotide sequence ID" value="NZ_JAGKSP010000003.1"/>
</dbReference>
<dbReference type="Gene3D" id="1.20.1290.10">
    <property type="entry name" value="AhpD-like"/>
    <property type="match status" value="1"/>
</dbReference>
<protein>
    <submittedName>
        <fullName evidence="2">Carboxymuconolactone decarboxylase family protein</fullName>
    </submittedName>
</protein>
<evidence type="ECO:0000313" key="2">
    <source>
        <dbReference type="EMBL" id="MBP3963046.1"/>
    </source>
</evidence>
<reference evidence="2 3" key="1">
    <citation type="submission" date="2021-04" db="EMBL/GenBank/DDBJ databases">
        <title>Paenibacillus sp. DLE-14 whole genome sequence.</title>
        <authorList>
            <person name="Ham Y.J."/>
        </authorList>
    </citation>
    <scope>NUCLEOTIDE SEQUENCE [LARGE SCALE GENOMIC DNA]</scope>
    <source>
        <strain evidence="2 3">DLE-14</strain>
    </source>
</reference>
<dbReference type="SUPFAM" id="SSF69118">
    <property type="entry name" value="AhpD-like"/>
    <property type="match status" value="1"/>
</dbReference>
<dbReference type="EMBL" id="JAGKSP010000003">
    <property type="protein sequence ID" value="MBP3963046.1"/>
    <property type="molecule type" value="Genomic_DNA"/>
</dbReference>
<sequence length="152" mass="17267">MSQRVNFAQRSPNLFKKFLAFTHALGESTMDAKLIDLVSIRTSQLNGCEFCLGLHITQAKMHGESELRMNHVSTWRESALFTPRECAALIWTEILTNLPADGVPTEVYDRVREQFSEQEISDLSFLIVSVNGWDRINVAFKTETGRSTRVSK</sequence>
<evidence type="ECO:0000313" key="3">
    <source>
        <dbReference type="Proteomes" id="UP000673394"/>
    </source>
</evidence>
<keyword evidence="3" id="KW-1185">Reference proteome</keyword>
<dbReference type="InterPro" id="IPR029032">
    <property type="entry name" value="AhpD-like"/>
</dbReference>
<dbReference type="NCBIfam" id="TIGR00778">
    <property type="entry name" value="ahpD_dom"/>
    <property type="match status" value="1"/>
</dbReference>